<dbReference type="EMBL" id="PJQL01000440">
    <property type="protein sequence ID" value="RCH95693.1"/>
    <property type="molecule type" value="Genomic_DNA"/>
</dbReference>
<sequence length="130" mass="14103">MSGGALLEINTLVPSEFHRDASLFVLPAPIRNASSDDANYKSLFSFGHLQVVNTLNFGAQVQAGGTSQAGNSSQPTDNNISSEVQHIFAEAKDFNVTIKKSVIAQFSTNLDIMYKNGERLKSAIEKTLRI</sequence>
<keyword evidence="2" id="KW-1185">Reference proteome</keyword>
<evidence type="ECO:0000313" key="2">
    <source>
        <dbReference type="Proteomes" id="UP000252139"/>
    </source>
</evidence>
<dbReference type="AlphaFoldDB" id="A0A367K0G1"/>
<name>A0A367K0G1_RHIAZ</name>
<reference evidence="1 2" key="1">
    <citation type="journal article" date="2018" name="G3 (Bethesda)">
        <title>Phylogenetic and Phylogenomic Definition of Rhizopus Species.</title>
        <authorList>
            <person name="Gryganskyi A.P."/>
            <person name="Golan J."/>
            <person name="Dolatabadi S."/>
            <person name="Mondo S."/>
            <person name="Robb S."/>
            <person name="Idnurm A."/>
            <person name="Muszewska A."/>
            <person name="Steczkiewicz K."/>
            <person name="Masonjones S."/>
            <person name="Liao H.L."/>
            <person name="Gajdeczka M.T."/>
            <person name="Anike F."/>
            <person name="Vuek A."/>
            <person name="Anishchenko I.M."/>
            <person name="Voigt K."/>
            <person name="de Hoog G.S."/>
            <person name="Smith M.E."/>
            <person name="Heitman J."/>
            <person name="Vilgalys R."/>
            <person name="Stajich J.E."/>
        </authorList>
    </citation>
    <scope>NUCLEOTIDE SEQUENCE [LARGE SCALE GENOMIC DNA]</scope>
    <source>
        <strain evidence="1 2">CBS 357.93</strain>
    </source>
</reference>
<organism evidence="1 2">
    <name type="scientific">Rhizopus azygosporus</name>
    <name type="common">Rhizopus microsporus var. azygosporus</name>
    <dbReference type="NCBI Taxonomy" id="86630"/>
    <lineage>
        <taxon>Eukaryota</taxon>
        <taxon>Fungi</taxon>
        <taxon>Fungi incertae sedis</taxon>
        <taxon>Mucoromycota</taxon>
        <taxon>Mucoromycotina</taxon>
        <taxon>Mucoromycetes</taxon>
        <taxon>Mucorales</taxon>
        <taxon>Mucorineae</taxon>
        <taxon>Rhizopodaceae</taxon>
        <taxon>Rhizopus</taxon>
    </lineage>
</organism>
<proteinExistence type="predicted"/>
<comment type="caution">
    <text evidence="1">The sequence shown here is derived from an EMBL/GenBank/DDBJ whole genome shotgun (WGS) entry which is preliminary data.</text>
</comment>
<gene>
    <name evidence="1" type="ORF">CU097_000926</name>
</gene>
<protein>
    <submittedName>
        <fullName evidence="1">Uncharacterized protein</fullName>
    </submittedName>
</protein>
<feature type="non-terminal residue" evidence="1">
    <location>
        <position position="130"/>
    </location>
</feature>
<evidence type="ECO:0000313" key="1">
    <source>
        <dbReference type="EMBL" id="RCH95693.1"/>
    </source>
</evidence>
<dbReference type="Proteomes" id="UP000252139">
    <property type="component" value="Unassembled WGS sequence"/>
</dbReference>
<accession>A0A367K0G1</accession>